<comment type="similarity">
    <text evidence="2">Belongs to the methylmalonyl-CoA mutase family.</text>
</comment>
<dbReference type="InterPro" id="IPR036724">
    <property type="entry name" value="Cobalamin-bd_sf"/>
</dbReference>
<keyword evidence="7" id="KW-0170">Cobalt</keyword>
<evidence type="ECO:0000256" key="3">
    <source>
        <dbReference type="ARBA" id="ARBA00012398"/>
    </source>
</evidence>
<dbReference type="NCBIfam" id="TIGR00641">
    <property type="entry name" value="acid_CoA_mut_N"/>
    <property type="match status" value="1"/>
</dbReference>
<dbReference type="GO" id="GO:0046872">
    <property type="term" value="F:metal ion binding"/>
    <property type="evidence" value="ECO:0007669"/>
    <property type="project" value="UniProtKB-KW"/>
</dbReference>
<dbReference type="SUPFAM" id="SSF51703">
    <property type="entry name" value="Cobalamin (vitamin B12)-dependent enzymes"/>
    <property type="match status" value="1"/>
</dbReference>
<keyword evidence="6" id="KW-0413">Isomerase</keyword>
<name>A0A4V2EWV3_9BURK</name>
<dbReference type="PROSITE" id="PS00544">
    <property type="entry name" value="METMALONYL_COA_MUTASE"/>
    <property type="match status" value="1"/>
</dbReference>
<evidence type="ECO:0000259" key="9">
    <source>
        <dbReference type="PROSITE" id="PS51332"/>
    </source>
</evidence>
<reference evidence="10 11" key="1">
    <citation type="submission" date="2019-02" db="EMBL/GenBank/DDBJ databases">
        <title>Genomic Encyclopedia of Type Strains, Phase IV (KMG-IV): sequencing the most valuable type-strain genomes for metagenomic binning, comparative biology and taxonomic classification.</title>
        <authorList>
            <person name="Goeker M."/>
        </authorList>
    </citation>
    <scope>NUCLEOTIDE SEQUENCE [LARGE SCALE GENOMIC DNA]</scope>
    <source>
        <strain evidence="10 11">DSM 10617</strain>
    </source>
</reference>
<dbReference type="PANTHER" id="PTHR48101">
    <property type="entry name" value="METHYLMALONYL-COA MUTASE, MITOCHONDRIAL-RELATED"/>
    <property type="match status" value="1"/>
</dbReference>
<dbReference type="OrthoDB" id="9762378at2"/>
<dbReference type="InterPro" id="IPR006159">
    <property type="entry name" value="Acid_CoA_mut_C"/>
</dbReference>
<dbReference type="CDD" id="cd02071">
    <property type="entry name" value="MM_CoA_mut_B12_BD"/>
    <property type="match status" value="1"/>
</dbReference>
<evidence type="ECO:0000256" key="1">
    <source>
        <dbReference type="ARBA" id="ARBA00001922"/>
    </source>
</evidence>
<evidence type="ECO:0000256" key="7">
    <source>
        <dbReference type="ARBA" id="ARBA00023285"/>
    </source>
</evidence>
<keyword evidence="4" id="KW-0846">Cobalamin</keyword>
<dbReference type="Gene3D" id="3.40.50.280">
    <property type="entry name" value="Cobalamin-binding domain"/>
    <property type="match status" value="1"/>
</dbReference>
<evidence type="ECO:0000256" key="5">
    <source>
        <dbReference type="ARBA" id="ARBA00022723"/>
    </source>
</evidence>
<accession>A0A4V2EWV3</accession>
<dbReference type="Pfam" id="PF02310">
    <property type="entry name" value="B12-binding"/>
    <property type="match status" value="1"/>
</dbReference>
<keyword evidence="11" id="KW-1185">Reference proteome</keyword>
<proteinExistence type="inferred from homology"/>
<feature type="domain" description="B12-binding" evidence="9">
    <location>
        <begin position="587"/>
        <end position="719"/>
    </location>
</feature>
<protein>
    <recommendedName>
        <fullName evidence="8">Methylmalonyl-CoA mutase</fullName>
        <ecNumber evidence="3">5.4.99.2</ecNumber>
    </recommendedName>
</protein>
<dbReference type="InterPro" id="IPR006158">
    <property type="entry name" value="Cobalamin-bd"/>
</dbReference>
<dbReference type="GO" id="GO:0004494">
    <property type="term" value="F:methylmalonyl-CoA mutase activity"/>
    <property type="evidence" value="ECO:0007669"/>
    <property type="project" value="UniProtKB-EC"/>
</dbReference>
<organism evidence="10 11">
    <name type="scientific">Sphaerotilus mobilis</name>
    <dbReference type="NCBI Taxonomy" id="47994"/>
    <lineage>
        <taxon>Bacteria</taxon>
        <taxon>Pseudomonadati</taxon>
        <taxon>Pseudomonadota</taxon>
        <taxon>Betaproteobacteria</taxon>
        <taxon>Burkholderiales</taxon>
        <taxon>Sphaerotilaceae</taxon>
        <taxon>Sphaerotilus</taxon>
    </lineage>
</organism>
<comment type="caution">
    <text evidence="10">The sequence shown here is derived from an EMBL/GenBank/DDBJ whole genome shotgun (WGS) entry which is preliminary data.</text>
</comment>
<dbReference type="InterPro" id="IPR006099">
    <property type="entry name" value="MeMalonylCoA_mutase_a/b_cat"/>
</dbReference>
<dbReference type="EC" id="5.4.99.2" evidence="3"/>
<evidence type="ECO:0000313" key="10">
    <source>
        <dbReference type="EMBL" id="RZS57290.1"/>
    </source>
</evidence>
<dbReference type="NCBIfam" id="NF006944">
    <property type="entry name" value="PRK09426.1"/>
    <property type="match status" value="1"/>
</dbReference>
<dbReference type="RefSeq" id="WP_130481675.1">
    <property type="nucleotide sequence ID" value="NZ_SGWV01000008.1"/>
</dbReference>
<dbReference type="Proteomes" id="UP000293433">
    <property type="component" value="Unassembled WGS sequence"/>
</dbReference>
<dbReference type="Gene3D" id="3.20.20.240">
    <property type="entry name" value="Methylmalonyl-CoA mutase"/>
    <property type="match status" value="1"/>
</dbReference>
<dbReference type="GO" id="GO:0005737">
    <property type="term" value="C:cytoplasm"/>
    <property type="evidence" value="ECO:0007669"/>
    <property type="project" value="TreeGrafter"/>
</dbReference>
<dbReference type="GO" id="GO:0019678">
    <property type="term" value="P:propionate metabolic process, methylmalonyl pathway"/>
    <property type="evidence" value="ECO:0007669"/>
    <property type="project" value="TreeGrafter"/>
</dbReference>
<evidence type="ECO:0000313" key="11">
    <source>
        <dbReference type="Proteomes" id="UP000293433"/>
    </source>
</evidence>
<dbReference type="InterPro" id="IPR058549">
    <property type="entry name" value="MeMalonylCoA_mutase_a/b_site"/>
</dbReference>
<dbReference type="GO" id="GO:0031419">
    <property type="term" value="F:cobalamin binding"/>
    <property type="evidence" value="ECO:0007669"/>
    <property type="project" value="UniProtKB-KW"/>
</dbReference>
<dbReference type="FunFam" id="3.20.20.240:FF:000001">
    <property type="entry name" value="Probable methylmalonyl-coa mutase"/>
    <property type="match status" value="1"/>
</dbReference>
<gene>
    <name evidence="10" type="ORF">EV685_1858</name>
</gene>
<comment type="cofactor">
    <cofactor evidence="1">
        <name>adenosylcob(III)alamin</name>
        <dbReference type="ChEBI" id="CHEBI:18408"/>
    </cofactor>
</comment>
<evidence type="ECO:0000256" key="6">
    <source>
        <dbReference type="ARBA" id="ARBA00023235"/>
    </source>
</evidence>
<dbReference type="SUPFAM" id="SSF52242">
    <property type="entry name" value="Cobalamin (vitamin B12)-binding domain"/>
    <property type="match status" value="1"/>
</dbReference>
<dbReference type="InterPro" id="IPR006098">
    <property type="entry name" value="MMCoA_mutase_a_cat"/>
</dbReference>
<dbReference type="NCBIfam" id="TIGR00640">
    <property type="entry name" value="acid_CoA_mut_C"/>
    <property type="match status" value="1"/>
</dbReference>
<sequence length="721" mass="77886">MSSSNEFKPATLDQWAKAAAKSAPGGDLSSLDWVTPEGITVKPLYTAADTADLPHTDTLPGFEPFIRGPQATMYAVRPWTIRQYAGFSTAEESNAFYRKALAAGGQGVSVAFDLATHRGYDSDHPRVTGDVGKAGVAIDSVEDMKILFDAIPLDKVSVSMTMNGAVLPVLAGYVVAAEEQGVAQELLSGTIQNDILKEFMVRNTYIYPPEPSMKIIGDIIEYTAQKMPKFNSISISGYHMQEAGANQALELAFTLADGKEYVKTALAKGLDVDAFAGRLSFFWAIGMNFYLEIAKMRAARLLWCRIMKGFDAKNPKSLMLRTHCQTSGWSLTEQDPYNNVVRTTVEAMAAVFGGTQSLHTNSFDEAIALPTEFSARIARNTQLIIQEETHITNVVDPWAGSYMMEKLTQDMADQAWAIIEEVEAMGGMTRAVDSGWAKLKIEASAAEKQARIDSGRDVIVGVNKYKLKQQDAIDILEVDNVKVREGQIARLQQIRATRDGAAVQTALTALTDAARSGQGNLLELAIQAMRLRATVGEISDALEVVYGRHRADIQKVTGVYAAAYDSAEGWAQLQTEIAAFAEDQGRRPRVMIAKLGQDGHDRGAKVVATAYADLGFDVDMGPLFQTPEECARQAIENDVHAVGVSTLAAGHKTLVPAIIQALKDQGADDIIVFVGGVIPQQDYGYLYDAGVKGIFGPGTPIPASAKTVLEQIRAAVGRAAA</sequence>
<evidence type="ECO:0000256" key="8">
    <source>
        <dbReference type="ARBA" id="ARBA00072363"/>
    </source>
</evidence>
<evidence type="ECO:0000256" key="4">
    <source>
        <dbReference type="ARBA" id="ARBA00022628"/>
    </source>
</evidence>
<dbReference type="InterPro" id="IPR016176">
    <property type="entry name" value="Cbl-dep_enz_cat"/>
</dbReference>
<keyword evidence="5" id="KW-0479">Metal-binding</keyword>
<dbReference type="AlphaFoldDB" id="A0A4V2EWV3"/>
<dbReference type="Pfam" id="PF01642">
    <property type="entry name" value="MM_CoA_mutase"/>
    <property type="match status" value="1"/>
</dbReference>
<dbReference type="PROSITE" id="PS51332">
    <property type="entry name" value="B12_BINDING"/>
    <property type="match status" value="1"/>
</dbReference>
<dbReference type="EMBL" id="SGWV01000008">
    <property type="protein sequence ID" value="RZS57290.1"/>
    <property type="molecule type" value="Genomic_DNA"/>
</dbReference>
<evidence type="ECO:0000256" key="2">
    <source>
        <dbReference type="ARBA" id="ARBA00008465"/>
    </source>
</evidence>
<dbReference type="CDD" id="cd03679">
    <property type="entry name" value="MM_CoA_mutase_alpha_like"/>
    <property type="match status" value="1"/>
</dbReference>
<dbReference type="PANTHER" id="PTHR48101:SF4">
    <property type="entry name" value="METHYLMALONYL-COA MUTASE, MITOCHONDRIAL"/>
    <property type="match status" value="1"/>
</dbReference>